<sequence length="111" mass="13104">MEYRPLSVWTGRPRVLIAFETGQKEHNLHFPFQKGHVHSKAFAWIHPESAAQIICLEGKRDEDVHRVHKQVRIMLLCVMKLSVISEQLCGLCFMFEDWLVCKTKRWMDLRG</sequence>
<dbReference type="OrthoDB" id="10268367at2759"/>
<comment type="caution">
    <text evidence="1">The sequence shown here is derived from an EMBL/GenBank/DDBJ whole genome shotgun (WGS) entry which is preliminary data.</text>
</comment>
<name>A0A9P6X570_RHIOR</name>
<dbReference type="Proteomes" id="UP000716291">
    <property type="component" value="Unassembled WGS sequence"/>
</dbReference>
<gene>
    <name evidence="1" type="ORF">G6F64_008355</name>
</gene>
<keyword evidence="2" id="KW-1185">Reference proteome</keyword>
<accession>A0A9P6X570</accession>
<proteinExistence type="predicted"/>
<organism evidence="1 2">
    <name type="scientific">Rhizopus oryzae</name>
    <name type="common">Mucormycosis agent</name>
    <name type="synonym">Rhizopus arrhizus var. delemar</name>
    <dbReference type="NCBI Taxonomy" id="64495"/>
    <lineage>
        <taxon>Eukaryota</taxon>
        <taxon>Fungi</taxon>
        <taxon>Fungi incertae sedis</taxon>
        <taxon>Mucoromycota</taxon>
        <taxon>Mucoromycotina</taxon>
        <taxon>Mucoromycetes</taxon>
        <taxon>Mucorales</taxon>
        <taxon>Mucorineae</taxon>
        <taxon>Rhizopodaceae</taxon>
        <taxon>Rhizopus</taxon>
    </lineage>
</organism>
<protein>
    <submittedName>
        <fullName evidence="1">Uncharacterized protein</fullName>
    </submittedName>
</protein>
<dbReference type="AlphaFoldDB" id="A0A9P6X570"/>
<reference evidence="1" key="1">
    <citation type="journal article" date="2020" name="Microb. Genom.">
        <title>Genetic diversity of clinical and environmental Mucorales isolates obtained from an investigation of mucormycosis cases among solid organ transplant recipients.</title>
        <authorList>
            <person name="Nguyen M.H."/>
            <person name="Kaul D."/>
            <person name="Muto C."/>
            <person name="Cheng S.J."/>
            <person name="Richter R.A."/>
            <person name="Bruno V.M."/>
            <person name="Liu G."/>
            <person name="Beyhan S."/>
            <person name="Sundermann A.J."/>
            <person name="Mounaud S."/>
            <person name="Pasculle A.W."/>
            <person name="Nierman W.C."/>
            <person name="Driscoll E."/>
            <person name="Cumbie R."/>
            <person name="Clancy C.J."/>
            <person name="Dupont C.L."/>
        </authorList>
    </citation>
    <scope>NUCLEOTIDE SEQUENCE</scope>
    <source>
        <strain evidence="1">GL11</strain>
    </source>
</reference>
<evidence type="ECO:0000313" key="2">
    <source>
        <dbReference type="Proteomes" id="UP000716291"/>
    </source>
</evidence>
<evidence type="ECO:0000313" key="1">
    <source>
        <dbReference type="EMBL" id="KAG1305470.1"/>
    </source>
</evidence>
<dbReference type="EMBL" id="JAANQT010001359">
    <property type="protein sequence ID" value="KAG1305470.1"/>
    <property type="molecule type" value="Genomic_DNA"/>
</dbReference>